<dbReference type="PhylomeDB" id="Q2JC10"/>
<dbReference type="InterPro" id="IPR045851">
    <property type="entry name" value="AMP-bd_C_sf"/>
</dbReference>
<dbReference type="InterPro" id="IPR000873">
    <property type="entry name" value="AMP-dep_synth/lig_dom"/>
</dbReference>
<name>Q2JC10_FRACC</name>
<dbReference type="HOGENOM" id="CLU_000022_59_0_11"/>
<dbReference type="InterPro" id="IPR050237">
    <property type="entry name" value="ATP-dep_AMP-bd_enzyme"/>
</dbReference>
<dbReference type="Gene3D" id="3.40.50.12780">
    <property type="entry name" value="N-terminal domain of ligase-like"/>
    <property type="match status" value="1"/>
</dbReference>
<dbReference type="EMBL" id="CP000249">
    <property type="protein sequence ID" value="ABD11182.1"/>
    <property type="molecule type" value="Genomic_DNA"/>
</dbReference>
<dbReference type="Pfam" id="PF13193">
    <property type="entry name" value="AMP-binding_C"/>
    <property type="match status" value="1"/>
</dbReference>
<organism evidence="3 4">
    <name type="scientific">Frankia casuarinae (strain DSM 45818 / CECT 9043 / HFP020203 / CcI3)</name>
    <dbReference type="NCBI Taxonomy" id="106370"/>
    <lineage>
        <taxon>Bacteria</taxon>
        <taxon>Bacillati</taxon>
        <taxon>Actinomycetota</taxon>
        <taxon>Actinomycetes</taxon>
        <taxon>Frankiales</taxon>
        <taxon>Frankiaceae</taxon>
        <taxon>Frankia</taxon>
    </lineage>
</organism>
<sequence>MTTPWTLAALWQRIAAQQPHQTALIHGDQAWTWAQFDAASAALARTLRRHGVQAGQVVALCLPNIPEHLVSLAAVLRLGATPAQLNPRYRARELDQLHRLLQPAAMIADPVQVPDVATLHARCQPGQEVPIRPLGGHGLLLTSAAPRASSSPPANGPRPPLMIKCTGGTTGTPQAVLWRVADILDNLNAHNPWARHDLSRPLTRMASLTLADARIVVASPLSHGSGLTRAMGALCAGGTVITLPGSSYDPDRVLDTVVQQRADTLAIVGDAYARPLTSALGARLGADLSALRTVTSSGAPWTDQVKTELLALVPHLRLVETLGATEATGLGSSLARLGDVPATGSFDLGRHARVFHADGTPTAVGETGQVAVHRPLPVGLHPHGTLPPHRYVRAYDGRTYLLSGDLVRLQTSRRIALLGREQDCINTGGEKVYAPDVAAVLLAHPHVADAAILAVPDTRLGSTVGGLLQLHAGGRLAQVLGDIRGDLAGYKIPRVVRVVAAIPRTPAGKVDLVRARQLLSDQEASS</sequence>
<protein>
    <submittedName>
        <fullName evidence="3">AMP-dependent synthetase and ligase</fullName>
    </submittedName>
</protein>
<dbReference type="Pfam" id="PF00501">
    <property type="entry name" value="AMP-binding"/>
    <property type="match status" value="1"/>
</dbReference>
<gene>
    <name evidence="3" type="ordered locus">Francci3_1806</name>
</gene>
<keyword evidence="4" id="KW-1185">Reference proteome</keyword>
<dbReference type="KEGG" id="fra:Francci3_1806"/>
<evidence type="ECO:0000313" key="4">
    <source>
        <dbReference type="Proteomes" id="UP000001937"/>
    </source>
</evidence>
<proteinExistence type="predicted"/>
<dbReference type="InterPro" id="IPR025110">
    <property type="entry name" value="AMP-bd_C"/>
</dbReference>
<feature type="domain" description="AMP-dependent synthetase/ligase" evidence="1">
    <location>
        <begin position="12"/>
        <end position="375"/>
    </location>
</feature>
<dbReference type="GO" id="GO:0016878">
    <property type="term" value="F:acid-thiol ligase activity"/>
    <property type="evidence" value="ECO:0007669"/>
    <property type="project" value="UniProtKB-ARBA"/>
</dbReference>
<dbReference type="SUPFAM" id="SSF56801">
    <property type="entry name" value="Acetyl-CoA synthetase-like"/>
    <property type="match status" value="1"/>
</dbReference>
<evidence type="ECO:0000259" key="2">
    <source>
        <dbReference type="Pfam" id="PF13193"/>
    </source>
</evidence>
<dbReference type="RefSeq" id="WP_011436242.1">
    <property type="nucleotide sequence ID" value="NC_007777.1"/>
</dbReference>
<dbReference type="Gene3D" id="3.30.300.30">
    <property type="match status" value="1"/>
</dbReference>
<dbReference type="AlphaFoldDB" id="Q2JC10"/>
<dbReference type="Proteomes" id="UP000001937">
    <property type="component" value="Chromosome"/>
</dbReference>
<feature type="domain" description="AMP-binding enzyme C-terminal" evidence="2">
    <location>
        <begin position="437"/>
        <end position="509"/>
    </location>
</feature>
<dbReference type="PANTHER" id="PTHR43767">
    <property type="entry name" value="LONG-CHAIN-FATTY-ACID--COA LIGASE"/>
    <property type="match status" value="1"/>
</dbReference>
<accession>Q2JC10</accession>
<evidence type="ECO:0000259" key="1">
    <source>
        <dbReference type="Pfam" id="PF00501"/>
    </source>
</evidence>
<evidence type="ECO:0000313" key="3">
    <source>
        <dbReference type="EMBL" id="ABD11182.1"/>
    </source>
</evidence>
<reference evidence="3 4" key="1">
    <citation type="journal article" date="2007" name="Genome Res.">
        <title>Genome characteristics of facultatively symbiotic Frankia sp. strains reflect host range and host plant biogeography.</title>
        <authorList>
            <person name="Normand P."/>
            <person name="Lapierre P."/>
            <person name="Tisa L.S."/>
            <person name="Gogarten J.P."/>
            <person name="Alloisio N."/>
            <person name="Bagnarol E."/>
            <person name="Bassi C.A."/>
            <person name="Berry A.M."/>
            <person name="Bickhart D.M."/>
            <person name="Choisne N."/>
            <person name="Couloux A."/>
            <person name="Cournoyer B."/>
            <person name="Cruveiller S."/>
            <person name="Daubin V."/>
            <person name="Demange N."/>
            <person name="Francino M.P."/>
            <person name="Goltsman E."/>
            <person name="Huang Y."/>
            <person name="Kopp O.R."/>
            <person name="Labarre L."/>
            <person name="Lapidus A."/>
            <person name="Lavire C."/>
            <person name="Marechal J."/>
            <person name="Martinez M."/>
            <person name="Mastronunzio J.E."/>
            <person name="Mullin B.C."/>
            <person name="Niemann J."/>
            <person name="Pujic P."/>
            <person name="Rawnsley T."/>
            <person name="Rouy Z."/>
            <person name="Schenowitz C."/>
            <person name="Sellstedt A."/>
            <person name="Tavares F."/>
            <person name="Tomkins J.P."/>
            <person name="Vallenet D."/>
            <person name="Valverde C."/>
            <person name="Wall L.G."/>
            <person name="Wang Y."/>
            <person name="Medigue C."/>
            <person name="Benson D.R."/>
        </authorList>
    </citation>
    <scope>NUCLEOTIDE SEQUENCE [LARGE SCALE GENOMIC DNA]</scope>
    <source>
        <strain evidence="4">DSM 45818 / CECT 9043 / CcI3</strain>
    </source>
</reference>
<dbReference type="eggNOG" id="COG0318">
    <property type="taxonomic scope" value="Bacteria"/>
</dbReference>
<dbReference type="PANTHER" id="PTHR43767:SF1">
    <property type="entry name" value="NONRIBOSOMAL PEPTIDE SYNTHASE PES1 (EUROFUNG)-RELATED"/>
    <property type="match status" value="1"/>
</dbReference>
<dbReference type="STRING" id="106370.Francci3_1806"/>
<keyword evidence="3" id="KW-0436">Ligase</keyword>
<dbReference type="OrthoDB" id="3443462at2"/>
<dbReference type="InterPro" id="IPR042099">
    <property type="entry name" value="ANL_N_sf"/>
</dbReference>